<organism evidence="3 4">
    <name type="scientific">Coleophoma crateriformis</name>
    <dbReference type="NCBI Taxonomy" id="565419"/>
    <lineage>
        <taxon>Eukaryota</taxon>
        <taxon>Fungi</taxon>
        <taxon>Dikarya</taxon>
        <taxon>Ascomycota</taxon>
        <taxon>Pezizomycotina</taxon>
        <taxon>Leotiomycetes</taxon>
        <taxon>Helotiales</taxon>
        <taxon>Dermateaceae</taxon>
        <taxon>Coleophoma</taxon>
    </lineage>
</organism>
<dbReference type="PANTHER" id="PTHR28219:SF1">
    <property type="entry name" value="UPF0642 PROTEIN YBL028C"/>
    <property type="match status" value="1"/>
</dbReference>
<accession>A0A3D8R8Y2</accession>
<dbReference type="AlphaFoldDB" id="A0A3D8R8Y2"/>
<name>A0A3D8R8Y2_9HELO</name>
<dbReference type="InterPro" id="IPR019434">
    <property type="entry name" value="DUF2423"/>
</dbReference>
<dbReference type="Proteomes" id="UP000256328">
    <property type="component" value="Unassembled WGS sequence"/>
</dbReference>
<evidence type="ECO:0000256" key="1">
    <source>
        <dbReference type="SAM" id="MobiDB-lite"/>
    </source>
</evidence>
<reference evidence="3 4" key="1">
    <citation type="journal article" date="2018" name="IMA Fungus">
        <title>IMA Genome-F 9: Draft genome sequence of Annulohypoxylon stygium, Aspergillus mulundensis, Berkeleyomyces basicola (syn. Thielaviopsis basicola), Ceratocystis smalleyi, two Cercospora beticola strains, Coleophoma cylindrospora, Fusarium fracticaudum, Phialophora cf. hyalina, and Morchella septimelata.</title>
        <authorList>
            <person name="Wingfield B.D."/>
            <person name="Bills G.F."/>
            <person name="Dong Y."/>
            <person name="Huang W."/>
            <person name="Nel W.J."/>
            <person name="Swalarsk-Parry B.S."/>
            <person name="Vaghefi N."/>
            <person name="Wilken P.M."/>
            <person name="An Z."/>
            <person name="de Beer Z.W."/>
            <person name="De Vos L."/>
            <person name="Chen L."/>
            <person name="Duong T.A."/>
            <person name="Gao Y."/>
            <person name="Hammerbacher A."/>
            <person name="Kikkert J.R."/>
            <person name="Li Y."/>
            <person name="Li H."/>
            <person name="Li K."/>
            <person name="Li Q."/>
            <person name="Liu X."/>
            <person name="Ma X."/>
            <person name="Naidoo K."/>
            <person name="Pethybridge S.J."/>
            <person name="Sun J."/>
            <person name="Steenkamp E.T."/>
            <person name="van der Nest M.A."/>
            <person name="van Wyk S."/>
            <person name="Wingfield M.J."/>
            <person name="Xiong C."/>
            <person name="Yue Q."/>
            <person name="Zhang X."/>
        </authorList>
    </citation>
    <scope>NUCLEOTIDE SEQUENCE [LARGE SCALE GENOMIC DNA]</scope>
    <source>
        <strain evidence="3 4">BP5796</strain>
    </source>
</reference>
<evidence type="ECO:0000259" key="2">
    <source>
        <dbReference type="Pfam" id="PF10338"/>
    </source>
</evidence>
<dbReference type="PANTHER" id="PTHR28219">
    <property type="entry name" value="UPF0642 PROTEIN YBL028C"/>
    <property type="match status" value="1"/>
</dbReference>
<dbReference type="Pfam" id="PF10338">
    <property type="entry name" value="YBL028C_N"/>
    <property type="match status" value="1"/>
</dbReference>
<comment type="caution">
    <text evidence="3">The sequence shown here is derived from an EMBL/GenBank/DDBJ whole genome shotgun (WGS) entry which is preliminary data.</text>
</comment>
<feature type="compositionally biased region" description="Basic residues" evidence="1">
    <location>
        <begin position="112"/>
        <end position="127"/>
    </location>
</feature>
<feature type="region of interest" description="Disordered" evidence="1">
    <location>
        <begin position="80"/>
        <end position="127"/>
    </location>
</feature>
<sequence length="127" mass="13548">MAKGARASTIKSNNAKLKSKVFGPVESARTERLSAKLLELAQQPKPSKVADLTLEGEDGASAEDNVAPAAASTIADSMEVDGSVKVSTSTSKGRVEKRRSNRKAAIVFPKYKNGKRTGPKSKKQKIY</sequence>
<evidence type="ECO:0000313" key="4">
    <source>
        <dbReference type="Proteomes" id="UP000256328"/>
    </source>
</evidence>
<dbReference type="GO" id="GO:0030687">
    <property type="term" value="C:preribosome, large subunit precursor"/>
    <property type="evidence" value="ECO:0007669"/>
    <property type="project" value="TreeGrafter"/>
</dbReference>
<dbReference type="OrthoDB" id="4087970at2759"/>
<gene>
    <name evidence="3" type="ORF">BP5796_08711</name>
</gene>
<evidence type="ECO:0000313" key="3">
    <source>
        <dbReference type="EMBL" id="RDW70314.1"/>
    </source>
</evidence>
<feature type="domain" description="DUF2423" evidence="2">
    <location>
        <begin position="1"/>
        <end position="44"/>
    </location>
</feature>
<proteinExistence type="predicted"/>
<keyword evidence="4" id="KW-1185">Reference proteome</keyword>
<protein>
    <recommendedName>
        <fullName evidence="2">DUF2423 domain-containing protein</fullName>
    </recommendedName>
</protein>
<dbReference type="EMBL" id="PDLN01000012">
    <property type="protein sequence ID" value="RDW70314.1"/>
    <property type="molecule type" value="Genomic_DNA"/>
</dbReference>